<reference evidence="1" key="1">
    <citation type="submission" date="2011-06" db="EMBL/GenBank/DDBJ databases">
        <title>The Genome Sequence of Fusarium oxysporum Fo47.</title>
        <authorList>
            <consortium name="The Broad Institute Genome Sequencing Platform"/>
            <person name="Ma L.-J."/>
            <person name="Gale L.R."/>
            <person name="Schwartz D.C."/>
            <person name="Zhou S."/>
            <person name="Corby-Kistler H."/>
            <person name="Young S.K."/>
            <person name="Zeng Q."/>
            <person name="Gargeya S."/>
            <person name="Fitzgerald M."/>
            <person name="Haas B."/>
            <person name="Abouelleil A."/>
            <person name="Alvarado L."/>
            <person name="Arachchi H.M."/>
            <person name="Berlin A."/>
            <person name="Brown A."/>
            <person name="Chapman S.B."/>
            <person name="Chen Z."/>
            <person name="Dunbar C."/>
            <person name="Freedman E."/>
            <person name="Gearin G."/>
            <person name="Gellesch M."/>
            <person name="Goldberg J."/>
            <person name="Griggs A."/>
            <person name="Gujja S."/>
            <person name="Heiman D."/>
            <person name="Howarth C."/>
            <person name="Larson L."/>
            <person name="Lui A."/>
            <person name="MacDonald P.J.P."/>
            <person name="Mehta T."/>
            <person name="Montmayeur A."/>
            <person name="Murphy C."/>
            <person name="Neiman D."/>
            <person name="Pearson M."/>
            <person name="Priest M."/>
            <person name="Roberts A."/>
            <person name="Saif S."/>
            <person name="Shea T."/>
            <person name="Shenoy N."/>
            <person name="Sisk P."/>
            <person name="Stolte C."/>
            <person name="Sykes S."/>
            <person name="Wortman J."/>
            <person name="Nusbaum C."/>
            <person name="Birren B."/>
        </authorList>
    </citation>
    <scope>NUCLEOTIDE SEQUENCE [LARGE SCALE GENOMIC DNA]</scope>
    <source>
        <strain evidence="1">Fo47</strain>
    </source>
</reference>
<protein>
    <recommendedName>
        <fullName evidence="2">Histidine-specific methyltransferase SAM-dependent domain-containing protein</fullName>
    </recommendedName>
</protein>
<evidence type="ECO:0008006" key="2">
    <source>
        <dbReference type="Google" id="ProtNLM"/>
    </source>
</evidence>
<reference evidence="1" key="2">
    <citation type="submission" date="2012-06" db="EMBL/GenBank/DDBJ databases">
        <title>Annotation of the Genome Sequence of Fusarium oxysporum Fo47.</title>
        <authorList>
            <consortium name="The Broad Institute Genomics Platform"/>
            <person name="Ma L.-J."/>
            <person name="Corby-Kistler H."/>
            <person name="Broz K."/>
            <person name="Gale L.R."/>
            <person name="Jonkers W."/>
            <person name="O'Donnell K."/>
            <person name="Ploetz R."/>
            <person name="Steinberg C."/>
            <person name="Schwartz D.C."/>
            <person name="VanEtten H."/>
            <person name="Zhou S."/>
            <person name="Young S.K."/>
            <person name="Zeng Q."/>
            <person name="Gargeya S."/>
            <person name="Fitzgerald M."/>
            <person name="Abouelleil A."/>
            <person name="Alvarado L."/>
            <person name="Chapman S.B."/>
            <person name="Gainer-Dewar J."/>
            <person name="Goldberg J."/>
            <person name="Griggs A."/>
            <person name="Gujja S."/>
            <person name="Hansen M."/>
            <person name="Howarth C."/>
            <person name="Imamovic A."/>
            <person name="Ireland A."/>
            <person name="Larimer J."/>
            <person name="McCowan C."/>
            <person name="Murphy C."/>
            <person name="Pearson M."/>
            <person name="Poon T.W."/>
            <person name="Priest M."/>
            <person name="Roberts A."/>
            <person name="Saif S."/>
            <person name="Shea T."/>
            <person name="Sykes S."/>
            <person name="Wortman J."/>
            <person name="Nusbaum C."/>
            <person name="Birren B."/>
        </authorList>
    </citation>
    <scope>NUCLEOTIDE SEQUENCE</scope>
    <source>
        <strain evidence="1">Fo47</strain>
    </source>
</reference>
<sequence>MPQKEQQITPELVSWLVDLRPGQVQDIGGDVTTQHIQEELKNSMYLGNYLGKEVCYIGSSWPGGGTSSQSTGERIILGEHASELAQQLCLLHELIIFDLGSGDSEKLLPIFNELEKAEKACWHEVVDQLIVGQHEPVEKKELEISYHTTQFTEFVRGGWDQANRLLGWTEFDDERWKLHGGLSAHNPELRMESIEMLPRWEDQDVDVQYHPSSKGRRWALQAAPPAQHA</sequence>
<proteinExistence type="predicted"/>
<name>W9JB64_FUSOX</name>
<dbReference type="VEuPathDB" id="FungiDB:FOZG_17215"/>
<dbReference type="AlphaFoldDB" id="W9JB64"/>
<gene>
    <name evidence="1" type="ORF">FOZG_17215</name>
</gene>
<dbReference type="Proteomes" id="UP000030766">
    <property type="component" value="Unassembled WGS sequence"/>
</dbReference>
<dbReference type="HOGENOM" id="CLU_1209881_0_0_1"/>
<organism evidence="1">
    <name type="scientific">Fusarium oxysporum Fo47</name>
    <dbReference type="NCBI Taxonomy" id="660027"/>
    <lineage>
        <taxon>Eukaryota</taxon>
        <taxon>Fungi</taxon>
        <taxon>Dikarya</taxon>
        <taxon>Ascomycota</taxon>
        <taxon>Pezizomycotina</taxon>
        <taxon>Sordariomycetes</taxon>
        <taxon>Hypocreomycetidae</taxon>
        <taxon>Hypocreales</taxon>
        <taxon>Nectriaceae</taxon>
        <taxon>Fusarium</taxon>
        <taxon>Fusarium oxysporum species complex</taxon>
    </lineage>
</organism>
<accession>W9JB64</accession>
<evidence type="ECO:0000313" key="1">
    <source>
        <dbReference type="EMBL" id="EWZ29116.1"/>
    </source>
</evidence>
<dbReference type="EMBL" id="JH717915">
    <property type="protein sequence ID" value="EWZ29116.1"/>
    <property type="molecule type" value="Genomic_DNA"/>
</dbReference>